<sequence length="1171" mass="135237">METFLSSVVIHLERKNKSVSELEPRNTIDELTGLPNFAAFIAMAQHVLNDPTERKDIAFVYFNLENFRSYNEAYGLAAGNDCLVTVARTIEAFFPQELCGRIASDHFGVLTDKADLEFKVVGVCDEMLPFRMDTHLQMRAGIYFPTDKDFDAHSCLNKAKVACDSIRKKYDSMFGYYDSAIDERYQRERFIIDKLDNAIKQRHITPYYQAVVRVMTEEVSGYEALARWDDPEIGKISPGDFVPILEKYQMIRKLDLFIFESVCMDLREKLDSGAVVVPVSINLSQQDFLGGDIVTEVDDTIKKYGISSDLFHMEVTESIFATEPGKVGDCIERFRKLGYQVWLDDFGSGYSSLNMLKDYKFDCIKLDMIFMRGFEENHETRVILQAMINMAKNLGIQTVAEGVETQKAADYLRKIGCENIQGFLYSRPEKIEVTFNSQLKRESEGMRKYYTRIGKVNLFSANPLDLSGGNVDEEGLPMAIMEMRRDRLIYLSCNPAYLKHLDELNLSGIDEAEDFLNQGKRKLPSIFVNAVIRCKNTGKQESCDYVLNGQNCTFQARHITTYRNRSAYLITSLNMSVYKQAARSEKQQALLKFIYTQYNKIDILDPEKLTIENIYINSSEYTISDHIMSSDEYSEMFIRECVHELDRDRFVNFFTKEEIIGKISNTNKEYITEYFRIKNKDGYYRWQKFDAIFIEVKKKPMFMICISDIDFSRVRMLRDMDEKLQEVPRNPAFMWLSSRDFSKILGYKSYNDFLNGSFYFEVNLTQNTIIDMHLSDMGEVKSNVYKDRFNDYEGVVRDMINTQVDIQDIEAASLFFDRINIIREYQAGNEIGSLEFRSYAKGKMAWLHCTYQVVKSQETGELFAYFLNYDVDEYNRKLLKEKKAVETDFLTGLLNRYSAVPVMRDYLFKNPESSSALIMMDLDDFKFVNDTYGHGCGDEMLKAVAAKLKDKFELYGIVCRLGGDEFLGLITNKSKDFVDEFLTELLAKPVTIEYEGNIVKCSMSAGYAMYPSQGKEYHHLYEMADKAMYSAKHSGKARFCMYSHNENEEKAAKIELTTDEILETLPAAYAVCEVSANNPILLVNSEFTRFFKCSSVTQLHNFCDGHIINLVAKEDRDGVIDTIYSGFDNYTGQTIKMAVNFRQYDGSESKRMCHIRFAKTREGMRLHVMIT</sequence>
<organism evidence="3 4">
    <name type="scientific">Butyrivibrio fibrisolvens</name>
    <dbReference type="NCBI Taxonomy" id="831"/>
    <lineage>
        <taxon>Bacteria</taxon>
        <taxon>Bacillati</taxon>
        <taxon>Bacillota</taxon>
        <taxon>Clostridia</taxon>
        <taxon>Lachnospirales</taxon>
        <taxon>Lachnospiraceae</taxon>
        <taxon>Butyrivibrio</taxon>
    </lineage>
</organism>
<dbReference type="SUPFAM" id="SSF55073">
    <property type="entry name" value="Nucleotide cyclase"/>
    <property type="match status" value="2"/>
</dbReference>
<dbReference type="SUPFAM" id="SSF141868">
    <property type="entry name" value="EAL domain-like"/>
    <property type="match status" value="1"/>
</dbReference>
<reference evidence="3 4" key="1">
    <citation type="submission" date="2017-09" db="EMBL/GenBank/DDBJ databases">
        <title>High-quality draft genome sequence of Butyrivibrio fibrisolvens INBov1, isolated from cow rumen.</title>
        <authorList>
            <person name="Rodriguez Hernaez J."/>
            <person name="Rivarola M."/>
            <person name="Paniego N."/>
            <person name="Cravero S."/>
            <person name="Ceron Cucchi M."/>
            <person name="Martinez M.C."/>
        </authorList>
    </citation>
    <scope>NUCLEOTIDE SEQUENCE [LARGE SCALE GENOMIC DNA]</scope>
    <source>
        <strain evidence="3 4">INBov1</strain>
    </source>
</reference>
<dbReference type="Gene3D" id="3.30.70.270">
    <property type="match status" value="2"/>
</dbReference>
<feature type="domain" description="EAL" evidence="1">
    <location>
        <begin position="188"/>
        <end position="442"/>
    </location>
</feature>
<feature type="domain" description="GGDEF" evidence="2">
    <location>
        <begin position="913"/>
        <end position="1044"/>
    </location>
</feature>
<dbReference type="SMART" id="SM00052">
    <property type="entry name" value="EAL"/>
    <property type="match status" value="1"/>
</dbReference>
<dbReference type="InterPro" id="IPR043128">
    <property type="entry name" value="Rev_trsase/Diguanyl_cyclase"/>
</dbReference>
<dbReference type="InterPro" id="IPR001633">
    <property type="entry name" value="EAL_dom"/>
</dbReference>
<accession>A0A317G3J1</accession>
<dbReference type="GO" id="GO:0071111">
    <property type="term" value="F:cyclic-guanylate-specific phosphodiesterase activity"/>
    <property type="evidence" value="ECO:0007669"/>
    <property type="project" value="InterPro"/>
</dbReference>
<gene>
    <name evidence="3" type="ORF">CPT75_13585</name>
</gene>
<keyword evidence="4" id="KW-1185">Reference proteome</keyword>
<dbReference type="InterPro" id="IPR035919">
    <property type="entry name" value="EAL_sf"/>
</dbReference>
<dbReference type="Pfam" id="PF00990">
    <property type="entry name" value="GGDEF"/>
    <property type="match status" value="2"/>
</dbReference>
<evidence type="ECO:0008006" key="5">
    <source>
        <dbReference type="Google" id="ProtNLM"/>
    </source>
</evidence>
<evidence type="ECO:0000259" key="2">
    <source>
        <dbReference type="PROSITE" id="PS50887"/>
    </source>
</evidence>
<dbReference type="Pfam" id="PF00563">
    <property type="entry name" value="EAL"/>
    <property type="match status" value="1"/>
</dbReference>
<dbReference type="SMART" id="SM00267">
    <property type="entry name" value="GGDEF"/>
    <property type="match status" value="2"/>
</dbReference>
<dbReference type="PROSITE" id="PS50887">
    <property type="entry name" value="GGDEF"/>
    <property type="match status" value="2"/>
</dbReference>
<evidence type="ECO:0000259" key="1">
    <source>
        <dbReference type="PROSITE" id="PS50883"/>
    </source>
</evidence>
<evidence type="ECO:0000313" key="3">
    <source>
        <dbReference type="EMBL" id="PWT28067.1"/>
    </source>
</evidence>
<dbReference type="CDD" id="cd01949">
    <property type="entry name" value="GGDEF"/>
    <property type="match status" value="1"/>
</dbReference>
<dbReference type="Gene3D" id="3.20.20.450">
    <property type="entry name" value="EAL domain"/>
    <property type="match status" value="1"/>
</dbReference>
<protein>
    <recommendedName>
        <fullName evidence="5">Diguanylate cyclase (GGDEF) domain-containing protein</fullName>
    </recommendedName>
</protein>
<dbReference type="PANTHER" id="PTHR33121">
    <property type="entry name" value="CYCLIC DI-GMP PHOSPHODIESTERASE PDEF"/>
    <property type="match status" value="1"/>
</dbReference>
<dbReference type="InterPro" id="IPR050706">
    <property type="entry name" value="Cyclic-di-GMP_PDE-like"/>
</dbReference>
<dbReference type="PROSITE" id="PS50883">
    <property type="entry name" value="EAL"/>
    <property type="match status" value="1"/>
</dbReference>
<dbReference type="CDD" id="cd01948">
    <property type="entry name" value="EAL"/>
    <property type="match status" value="1"/>
</dbReference>
<dbReference type="EMBL" id="NXNG01000001">
    <property type="protein sequence ID" value="PWT28067.1"/>
    <property type="molecule type" value="Genomic_DNA"/>
</dbReference>
<dbReference type="PANTHER" id="PTHR33121:SF79">
    <property type="entry name" value="CYCLIC DI-GMP PHOSPHODIESTERASE PDED-RELATED"/>
    <property type="match status" value="1"/>
</dbReference>
<dbReference type="InterPro" id="IPR029787">
    <property type="entry name" value="Nucleotide_cyclase"/>
</dbReference>
<dbReference type="NCBIfam" id="TIGR00254">
    <property type="entry name" value="GGDEF"/>
    <property type="match status" value="1"/>
</dbReference>
<feature type="domain" description="GGDEF" evidence="2">
    <location>
        <begin position="55"/>
        <end position="179"/>
    </location>
</feature>
<proteinExistence type="predicted"/>
<dbReference type="Proteomes" id="UP000245488">
    <property type="component" value="Chromosome"/>
</dbReference>
<dbReference type="InterPro" id="IPR000160">
    <property type="entry name" value="GGDEF_dom"/>
</dbReference>
<comment type="caution">
    <text evidence="3">The sequence shown here is derived from an EMBL/GenBank/DDBJ whole genome shotgun (WGS) entry which is preliminary data.</text>
</comment>
<dbReference type="AlphaFoldDB" id="A0A317G3J1"/>
<name>A0A317G3J1_BUTFI</name>
<evidence type="ECO:0000313" key="4">
    <source>
        <dbReference type="Proteomes" id="UP000245488"/>
    </source>
</evidence>